<organism evidence="1 2">
    <name type="scientific">Streptomyces canus</name>
    <dbReference type="NCBI Taxonomy" id="58343"/>
    <lineage>
        <taxon>Bacteria</taxon>
        <taxon>Bacillati</taxon>
        <taxon>Actinomycetota</taxon>
        <taxon>Actinomycetes</taxon>
        <taxon>Kitasatosporales</taxon>
        <taxon>Streptomycetaceae</taxon>
        <taxon>Streptomyces</taxon>
        <taxon>Streptomyces aurantiacus group</taxon>
    </lineage>
</organism>
<sequence length="71" mass="7831">MPRGVKGALVVVWCQAVLNGLAGWLGWTLMSDRLTHRQDVEALGAAFTVDERGTASGDREHEVDLLLRTKR</sequence>
<gene>
    <name evidence="1" type="ORF">QFZ22_004975</name>
</gene>
<dbReference type="EMBL" id="JAUSZV010000005">
    <property type="protein sequence ID" value="MDQ0908990.1"/>
    <property type="molecule type" value="Genomic_DNA"/>
</dbReference>
<dbReference type="AlphaFoldDB" id="A0AAW8FIL4"/>
<reference evidence="1" key="1">
    <citation type="submission" date="2023-07" db="EMBL/GenBank/DDBJ databases">
        <title>Comparative genomics of wheat-associated soil bacteria to identify genetic determinants of phenazine resistance.</title>
        <authorList>
            <person name="Mouncey N."/>
        </authorList>
    </citation>
    <scope>NUCLEOTIDE SEQUENCE</scope>
    <source>
        <strain evidence="1">V4I22</strain>
    </source>
</reference>
<name>A0AAW8FIL4_9ACTN</name>
<evidence type="ECO:0000313" key="1">
    <source>
        <dbReference type="EMBL" id="MDQ0908990.1"/>
    </source>
</evidence>
<evidence type="ECO:0000313" key="2">
    <source>
        <dbReference type="Proteomes" id="UP001234216"/>
    </source>
</evidence>
<proteinExistence type="predicted"/>
<dbReference type="RefSeq" id="WP_306978608.1">
    <property type="nucleotide sequence ID" value="NZ_JAUSZV010000005.1"/>
</dbReference>
<comment type="caution">
    <text evidence="1">The sequence shown here is derived from an EMBL/GenBank/DDBJ whole genome shotgun (WGS) entry which is preliminary data.</text>
</comment>
<protein>
    <submittedName>
        <fullName evidence="1">Uncharacterized protein</fullName>
    </submittedName>
</protein>
<dbReference type="Proteomes" id="UP001234216">
    <property type="component" value="Unassembled WGS sequence"/>
</dbReference>
<accession>A0AAW8FIL4</accession>